<dbReference type="AlphaFoldDB" id="A0A6I1GEZ6"/>
<name>A0A6I1GEZ6_9BIFI</name>
<dbReference type="EMBL" id="WBVT01000021">
    <property type="protein sequence ID" value="KAB7790125.1"/>
    <property type="molecule type" value="Genomic_DNA"/>
</dbReference>
<protein>
    <recommendedName>
        <fullName evidence="4">Methionine aminopeptidase</fullName>
    </recommendedName>
</protein>
<reference evidence="2 3" key="1">
    <citation type="submission" date="2019-09" db="EMBL/GenBank/DDBJ databases">
        <title>Characterization of the phylogenetic diversity of two novel species belonging to the genus Bifidobacterium: Bifidobacterium cebidarum sp. nov. and Bifidobacterium leontopitheci sp. nov.</title>
        <authorList>
            <person name="Lugli G.A."/>
            <person name="Duranti S."/>
            <person name="Milani C."/>
            <person name="Turroni F."/>
            <person name="Ventura M."/>
        </authorList>
    </citation>
    <scope>NUCLEOTIDE SEQUENCE [LARGE SCALE GENOMIC DNA]</scope>
    <source>
        <strain evidence="2 3">LMG 31471</strain>
    </source>
</reference>
<organism evidence="2 3">
    <name type="scientific">Bifidobacterium leontopitheci</name>
    <dbReference type="NCBI Taxonomy" id="2650774"/>
    <lineage>
        <taxon>Bacteria</taxon>
        <taxon>Bacillati</taxon>
        <taxon>Actinomycetota</taxon>
        <taxon>Actinomycetes</taxon>
        <taxon>Bifidobacteriales</taxon>
        <taxon>Bifidobacteriaceae</taxon>
        <taxon>Bifidobacterium</taxon>
    </lineage>
</organism>
<sequence length="88" mass="9992">MADKRWYFNTKTEQPELGMISPSTHRMGPYKTRQDALDAWKIAKERNLTWDEVDRQWNKWDDEGKDDGDSGSVDAGRDTGRGDGGTAA</sequence>
<proteinExistence type="predicted"/>
<keyword evidence="3" id="KW-1185">Reference proteome</keyword>
<evidence type="ECO:0000313" key="3">
    <source>
        <dbReference type="Proteomes" id="UP000441772"/>
    </source>
</evidence>
<dbReference type="Proteomes" id="UP000441772">
    <property type="component" value="Unassembled WGS sequence"/>
</dbReference>
<evidence type="ECO:0000313" key="2">
    <source>
        <dbReference type="EMBL" id="KAB7790125.1"/>
    </source>
</evidence>
<evidence type="ECO:0000256" key="1">
    <source>
        <dbReference type="SAM" id="MobiDB-lite"/>
    </source>
</evidence>
<feature type="region of interest" description="Disordered" evidence="1">
    <location>
        <begin position="55"/>
        <end position="88"/>
    </location>
</feature>
<comment type="caution">
    <text evidence="2">The sequence shown here is derived from an EMBL/GenBank/DDBJ whole genome shotgun (WGS) entry which is preliminary data.</text>
</comment>
<dbReference type="RefSeq" id="WP_226836071.1">
    <property type="nucleotide sequence ID" value="NZ_JBHSKZ010000062.1"/>
</dbReference>
<evidence type="ECO:0008006" key="4">
    <source>
        <dbReference type="Google" id="ProtNLM"/>
    </source>
</evidence>
<accession>A0A6I1GEZ6</accession>
<gene>
    <name evidence="2" type="ORF">F7D09_1387</name>
</gene>